<protein>
    <submittedName>
        <fullName evidence="6">General substrate transporter</fullName>
    </submittedName>
</protein>
<organism evidence="6 7">
    <name type="scientific">Aspergillus cavernicola</name>
    <dbReference type="NCBI Taxonomy" id="176166"/>
    <lineage>
        <taxon>Eukaryota</taxon>
        <taxon>Fungi</taxon>
        <taxon>Dikarya</taxon>
        <taxon>Ascomycota</taxon>
        <taxon>Pezizomycotina</taxon>
        <taxon>Eurotiomycetes</taxon>
        <taxon>Eurotiomycetidae</taxon>
        <taxon>Eurotiales</taxon>
        <taxon>Aspergillaceae</taxon>
        <taxon>Aspergillus</taxon>
        <taxon>Aspergillus subgen. Nidulantes</taxon>
    </lineage>
</organism>
<keyword evidence="2 5" id="KW-0812">Transmembrane</keyword>
<gene>
    <name evidence="6" type="ORF">BDW59DRAFT_159949</name>
</gene>
<evidence type="ECO:0000256" key="3">
    <source>
        <dbReference type="ARBA" id="ARBA00022989"/>
    </source>
</evidence>
<feature type="transmembrane region" description="Helical" evidence="5">
    <location>
        <begin position="38"/>
        <end position="61"/>
    </location>
</feature>
<dbReference type="EMBL" id="JBFXLS010000022">
    <property type="protein sequence ID" value="KAL2827991.1"/>
    <property type="molecule type" value="Genomic_DNA"/>
</dbReference>
<sequence length="142" mass="16293">MPVALRGYFLSYINLWWILGQTWGITVIRALVVTQSEWAYHVPFALQWAFIAVILTGVVFAPDSPWWLIRQEWPEDARKSLLRLTRSGAGALSVDEIVAMMKHTNEVQKHLGNGNMTYVNCFRRRSSAWQITVGDDTGWNII</sequence>
<evidence type="ECO:0000313" key="7">
    <source>
        <dbReference type="Proteomes" id="UP001610335"/>
    </source>
</evidence>
<reference evidence="6 7" key="1">
    <citation type="submission" date="2024-07" db="EMBL/GenBank/DDBJ databases">
        <title>Section-level genome sequencing and comparative genomics of Aspergillus sections Usti and Cavernicolus.</title>
        <authorList>
            <consortium name="Lawrence Berkeley National Laboratory"/>
            <person name="Nybo J.L."/>
            <person name="Vesth T.C."/>
            <person name="Theobald S."/>
            <person name="Frisvad J.C."/>
            <person name="Larsen T.O."/>
            <person name="Kjaerboelling I."/>
            <person name="Rothschild-Mancinelli K."/>
            <person name="Lyhne E.K."/>
            <person name="Kogle M.E."/>
            <person name="Barry K."/>
            <person name="Clum A."/>
            <person name="Na H."/>
            <person name="Ledsgaard L."/>
            <person name="Lin J."/>
            <person name="Lipzen A."/>
            <person name="Kuo A."/>
            <person name="Riley R."/>
            <person name="Mondo S."/>
            <person name="LaButti K."/>
            <person name="Haridas S."/>
            <person name="Pangalinan J."/>
            <person name="Salamov A.A."/>
            <person name="Simmons B.A."/>
            <person name="Magnuson J.K."/>
            <person name="Chen J."/>
            <person name="Drula E."/>
            <person name="Henrissat B."/>
            <person name="Wiebenga A."/>
            <person name="Lubbers R.J."/>
            <person name="Gomes A.C."/>
            <person name="Makela M.R."/>
            <person name="Stajich J."/>
            <person name="Grigoriev I.V."/>
            <person name="Mortensen U.H."/>
            <person name="De vries R.P."/>
            <person name="Baker S.E."/>
            <person name="Andersen M.R."/>
        </authorList>
    </citation>
    <scope>NUCLEOTIDE SEQUENCE [LARGE SCALE GENOMIC DNA]</scope>
    <source>
        <strain evidence="6 7">CBS 600.67</strain>
    </source>
</reference>
<dbReference type="PANTHER" id="PTHR48022">
    <property type="entry name" value="PLASTIDIC GLUCOSE TRANSPORTER 4"/>
    <property type="match status" value="1"/>
</dbReference>
<dbReference type="Proteomes" id="UP001610335">
    <property type="component" value="Unassembled WGS sequence"/>
</dbReference>
<dbReference type="Pfam" id="PF00083">
    <property type="entry name" value="Sugar_tr"/>
    <property type="match status" value="1"/>
</dbReference>
<dbReference type="InterPro" id="IPR005828">
    <property type="entry name" value="MFS_sugar_transport-like"/>
</dbReference>
<keyword evidence="7" id="KW-1185">Reference proteome</keyword>
<keyword evidence="4 5" id="KW-0472">Membrane</keyword>
<keyword evidence="3 5" id="KW-1133">Transmembrane helix</keyword>
<comment type="caution">
    <text evidence="6">The sequence shown here is derived from an EMBL/GenBank/DDBJ whole genome shotgun (WGS) entry which is preliminary data.</text>
</comment>
<accession>A0ABR4IJR2</accession>
<name>A0ABR4IJR2_9EURO</name>
<evidence type="ECO:0000313" key="6">
    <source>
        <dbReference type="EMBL" id="KAL2827991.1"/>
    </source>
</evidence>
<comment type="subcellular location">
    <subcellularLocation>
        <location evidence="1">Membrane</location>
        <topology evidence="1">Multi-pass membrane protein</topology>
    </subcellularLocation>
</comment>
<dbReference type="SUPFAM" id="SSF103473">
    <property type="entry name" value="MFS general substrate transporter"/>
    <property type="match status" value="1"/>
</dbReference>
<proteinExistence type="predicted"/>
<dbReference type="InterPro" id="IPR050360">
    <property type="entry name" value="MFS_Sugar_Transporters"/>
</dbReference>
<evidence type="ECO:0000256" key="1">
    <source>
        <dbReference type="ARBA" id="ARBA00004141"/>
    </source>
</evidence>
<dbReference type="PANTHER" id="PTHR48022:SF49">
    <property type="entry name" value="SUGAR TRANSPORTER, PUTATIVE (AFU_ORTHOLOGUE AFUA_8G01340)-RELATED"/>
    <property type="match status" value="1"/>
</dbReference>
<dbReference type="InterPro" id="IPR036259">
    <property type="entry name" value="MFS_trans_sf"/>
</dbReference>
<evidence type="ECO:0000256" key="5">
    <source>
        <dbReference type="SAM" id="Phobius"/>
    </source>
</evidence>
<evidence type="ECO:0000256" key="2">
    <source>
        <dbReference type="ARBA" id="ARBA00022692"/>
    </source>
</evidence>
<evidence type="ECO:0000256" key="4">
    <source>
        <dbReference type="ARBA" id="ARBA00023136"/>
    </source>
</evidence>
<dbReference type="Gene3D" id="1.20.1250.20">
    <property type="entry name" value="MFS general substrate transporter like domains"/>
    <property type="match status" value="1"/>
</dbReference>
<feature type="transmembrane region" description="Helical" evidence="5">
    <location>
        <begin position="12"/>
        <end position="32"/>
    </location>
</feature>